<feature type="domain" description="Mechanosensitive ion channel transmembrane helices 2/3" evidence="10">
    <location>
        <begin position="90"/>
        <end position="126"/>
    </location>
</feature>
<gene>
    <name evidence="11" type="ORF">UFOPK3516_01264</name>
</gene>
<dbReference type="Pfam" id="PF00924">
    <property type="entry name" value="MS_channel_2nd"/>
    <property type="match status" value="1"/>
</dbReference>
<dbReference type="SUPFAM" id="SSF50182">
    <property type="entry name" value="Sm-like ribonucleoproteins"/>
    <property type="match status" value="1"/>
</dbReference>
<dbReference type="InterPro" id="IPR045276">
    <property type="entry name" value="YbiO_bact"/>
</dbReference>
<dbReference type="GO" id="GO:0005886">
    <property type="term" value="C:plasma membrane"/>
    <property type="evidence" value="ECO:0007669"/>
    <property type="project" value="UniProtKB-SubCell"/>
</dbReference>
<feature type="transmembrane region" description="Helical" evidence="8">
    <location>
        <begin position="105"/>
        <end position="125"/>
    </location>
</feature>
<evidence type="ECO:0000259" key="9">
    <source>
        <dbReference type="Pfam" id="PF00924"/>
    </source>
</evidence>
<dbReference type="InterPro" id="IPR011014">
    <property type="entry name" value="MscS_channel_TM-2"/>
</dbReference>
<dbReference type="EMBL" id="CAFBMB010000122">
    <property type="protein sequence ID" value="CAB4907111.1"/>
    <property type="molecule type" value="Genomic_DNA"/>
</dbReference>
<dbReference type="PANTHER" id="PTHR30460">
    <property type="entry name" value="MODERATE CONDUCTANCE MECHANOSENSITIVE CHANNEL YBIO"/>
    <property type="match status" value="1"/>
</dbReference>
<feature type="transmembrane region" description="Helical" evidence="8">
    <location>
        <begin position="12"/>
        <end position="35"/>
    </location>
</feature>
<dbReference type="InterPro" id="IPR006685">
    <property type="entry name" value="MscS_channel_2nd"/>
</dbReference>
<dbReference type="Gene3D" id="1.10.287.1260">
    <property type="match status" value="1"/>
</dbReference>
<keyword evidence="5 8" id="KW-1133">Transmembrane helix</keyword>
<proteinExistence type="inferred from homology"/>
<keyword evidence="3" id="KW-1003">Cell membrane</keyword>
<dbReference type="InterPro" id="IPR010920">
    <property type="entry name" value="LSM_dom_sf"/>
</dbReference>
<sequence length="223" mass="23321">MNDPWAPFWSAVAPFSVLITVVVTIVIAVGVRFLLVAISRSVVRGIVSGARKQAGSSRGAAAKAAGRTSPRIIQRTKTMGAVLDNFVTWVIAALTVLVVMQELGIPLAAVLASAGIVGAAVAFGAQSIIKDVLSGFLMVVEDQLGVGDEVDLGLASGTVETVGVRVTTLRDKAGVIWFVRNGEILRVGNKSYQKRKQPTTSASGQPDALGARAKRSRRRGTVS</sequence>
<reference evidence="11" key="1">
    <citation type="submission" date="2020-05" db="EMBL/GenBank/DDBJ databases">
        <authorList>
            <person name="Chiriac C."/>
            <person name="Salcher M."/>
            <person name="Ghai R."/>
            <person name="Kavagutti S V."/>
        </authorList>
    </citation>
    <scope>NUCLEOTIDE SEQUENCE</scope>
</reference>
<dbReference type="Gene3D" id="2.30.30.60">
    <property type="match status" value="1"/>
</dbReference>
<organism evidence="11">
    <name type="scientific">freshwater metagenome</name>
    <dbReference type="NCBI Taxonomy" id="449393"/>
    <lineage>
        <taxon>unclassified sequences</taxon>
        <taxon>metagenomes</taxon>
        <taxon>ecological metagenomes</taxon>
    </lineage>
</organism>
<dbReference type="GO" id="GO:0008381">
    <property type="term" value="F:mechanosensitive monoatomic ion channel activity"/>
    <property type="evidence" value="ECO:0007669"/>
    <property type="project" value="InterPro"/>
</dbReference>
<feature type="region of interest" description="Disordered" evidence="7">
    <location>
        <begin position="190"/>
        <end position="223"/>
    </location>
</feature>
<keyword evidence="4 8" id="KW-0812">Transmembrane</keyword>
<dbReference type="AlphaFoldDB" id="A0A6J7GFF5"/>
<evidence type="ECO:0000256" key="8">
    <source>
        <dbReference type="SAM" id="Phobius"/>
    </source>
</evidence>
<evidence type="ECO:0000256" key="6">
    <source>
        <dbReference type="ARBA" id="ARBA00023136"/>
    </source>
</evidence>
<dbReference type="FunFam" id="2.30.30.60:FF:000001">
    <property type="entry name" value="MscS Mechanosensitive ion channel"/>
    <property type="match status" value="1"/>
</dbReference>
<evidence type="ECO:0000256" key="1">
    <source>
        <dbReference type="ARBA" id="ARBA00004651"/>
    </source>
</evidence>
<evidence type="ECO:0000256" key="4">
    <source>
        <dbReference type="ARBA" id="ARBA00022692"/>
    </source>
</evidence>
<feature type="transmembrane region" description="Helical" evidence="8">
    <location>
        <begin position="81"/>
        <end position="99"/>
    </location>
</feature>
<accession>A0A6J7GFF5</accession>
<name>A0A6J7GFF5_9ZZZZ</name>
<protein>
    <submittedName>
        <fullName evidence="11">Unannotated protein</fullName>
    </submittedName>
</protein>
<feature type="compositionally biased region" description="Basic residues" evidence="7">
    <location>
        <begin position="212"/>
        <end position="223"/>
    </location>
</feature>
<feature type="domain" description="Mechanosensitive ion channel MscS" evidence="9">
    <location>
        <begin position="128"/>
        <end position="189"/>
    </location>
</feature>
<evidence type="ECO:0000256" key="2">
    <source>
        <dbReference type="ARBA" id="ARBA00008017"/>
    </source>
</evidence>
<dbReference type="PANTHER" id="PTHR30460:SF0">
    <property type="entry name" value="MODERATE CONDUCTANCE MECHANOSENSITIVE CHANNEL YBIO"/>
    <property type="match status" value="1"/>
</dbReference>
<comment type="subcellular location">
    <subcellularLocation>
        <location evidence="1">Cell membrane</location>
        <topology evidence="1">Multi-pass membrane protein</topology>
    </subcellularLocation>
</comment>
<dbReference type="SUPFAM" id="SSF82861">
    <property type="entry name" value="Mechanosensitive channel protein MscS (YggB), transmembrane region"/>
    <property type="match status" value="1"/>
</dbReference>
<dbReference type="Pfam" id="PF21088">
    <property type="entry name" value="MS_channel_1st"/>
    <property type="match status" value="1"/>
</dbReference>
<keyword evidence="6 8" id="KW-0472">Membrane</keyword>
<dbReference type="InterPro" id="IPR049142">
    <property type="entry name" value="MS_channel_1st"/>
</dbReference>
<evidence type="ECO:0000256" key="7">
    <source>
        <dbReference type="SAM" id="MobiDB-lite"/>
    </source>
</evidence>
<evidence type="ECO:0000256" key="5">
    <source>
        <dbReference type="ARBA" id="ARBA00022989"/>
    </source>
</evidence>
<dbReference type="InterPro" id="IPR023408">
    <property type="entry name" value="MscS_beta-dom_sf"/>
</dbReference>
<evidence type="ECO:0000313" key="11">
    <source>
        <dbReference type="EMBL" id="CAB4907111.1"/>
    </source>
</evidence>
<comment type="similarity">
    <text evidence="2">Belongs to the MscS (TC 1.A.23) family.</text>
</comment>
<evidence type="ECO:0000256" key="3">
    <source>
        <dbReference type="ARBA" id="ARBA00022475"/>
    </source>
</evidence>
<evidence type="ECO:0000259" key="10">
    <source>
        <dbReference type="Pfam" id="PF21088"/>
    </source>
</evidence>